<protein>
    <submittedName>
        <fullName evidence="2">Uncharacterized protein</fullName>
    </submittedName>
</protein>
<organism evidence="2">
    <name type="scientific">Compsopogon caeruleus</name>
    <dbReference type="NCBI Taxonomy" id="31354"/>
    <lineage>
        <taxon>Eukaryota</taxon>
        <taxon>Rhodophyta</taxon>
        <taxon>Compsopogonophyceae</taxon>
        <taxon>Compsopogonales</taxon>
        <taxon>Compsopogonaceae</taxon>
        <taxon>Compsopogon</taxon>
    </lineage>
</organism>
<dbReference type="AlphaFoldDB" id="A0A7S1TEB3"/>
<dbReference type="EMBL" id="HBGH01009675">
    <property type="protein sequence ID" value="CAD9233311.1"/>
    <property type="molecule type" value="Transcribed_RNA"/>
</dbReference>
<sequence length="145" mass="16202">MVLVYSVPVKKENKKWQVKLAKGNGEEDGHDWVVARTTMDNIDEGEIMAHAKKELGVEGTLSSEVHSGTSKKGKEFKMYVIEVSGDVDCENETKWVTLKEAIGDMKAKKGPMTKSVRMARKHLKASKGGDDDDEDENDDEEEDDE</sequence>
<proteinExistence type="predicted"/>
<feature type="region of interest" description="Disordered" evidence="1">
    <location>
        <begin position="107"/>
        <end position="145"/>
    </location>
</feature>
<evidence type="ECO:0000256" key="1">
    <source>
        <dbReference type="SAM" id="MobiDB-lite"/>
    </source>
</evidence>
<feature type="compositionally biased region" description="Acidic residues" evidence="1">
    <location>
        <begin position="130"/>
        <end position="145"/>
    </location>
</feature>
<gene>
    <name evidence="2" type="ORF">CCAE0312_LOCUS5397</name>
</gene>
<accession>A0A7S1TEB3</accession>
<reference evidence="2" key="1">
    <citation type="submission" date="2021-01" db="EMBL/GenBank/DDBJ databases">
        <authorList>
            <person name="Corre E."/>
            <person name="Pelletier E."/>
            <person name="Niang G."/>
            <person name="Scheremetjew M."/>
            <person name="Finn R."/>
            <person name="Kale V."/>
            <person name="Holt S."/>
            <person name="Cochrane G."/>
            <person name="Meng A."/>
            <person name="Brown T."/>
            <person name="Cohen L."/>
        </authorList>
    </citation>
    <scope>NUCLEOTIDE SEQUENCE</scope>
    <source>
        <strain evidence="2">SAG 36.94</strain>
    </source>
</reference>
<name>A0A7S1TEB3_9RHOD</name>
<evidence type="ECO:0000313" key="2">
    <source>
        <dbReference type="EMBL" id="CAD9233311.1"/>
    </source>
</evidence>